<dbReference type="PANTHER" id="PTHR30329:SF21">
    <property type="entry name" value="LIPOPROTEIN YIAD-RELATED"/>
    <property type="match status" value="1"/>
</dbReference>
<dbReference type="Pfam" id="PF00691">
    <property type="entry name" value="OmpA"/>
    <property type="match status" value="1"/>
</dbReference>
<dbReference type="SUPFAM" id="SSF82171">
    <property type="entry name" value="DPP6 N-terminal domain-like"/>
    <property type="match status" value="1"/>
</dbReference>
<evidence type="ECO:0000256" key="4">
    <source>
        <dbReference type="PROSITE-ProRule" id="PRU00473"/>
    </source>
</evidence>
<dbReference type="EMBL" id="JPOS01000018">
    <property type="protein sequence ID" value="KGE88600.1"/>
    <property type="molecule type" value="Genomic_DNA"/>
</dbReference>
<dbReference type="RefSeq" id="WP_044218281.1">
    <property type="nucleotide sequence ID" value="NZ_JBKAGJ010000006.1"/>
</dbReference>
<dbReference type="InterPro" id="IPR006665">
    <property type="entry name" value="OmpA-like"/>
</dbReference>
<keyword evidence="2 4" id="KW-0472">Membrane</keyword>
<evidence type="ECO:0000259" key="5">
    <source>
        <dbReference type="PROSITE" id="PS51123"/>
    </source>
</evidence>
<dbReference type="InterPro" id="IPR006664">
    <property type="entry name" value="OMP_bac"/>
</dbReference>
<dbReference type="OrthoDB" id="1110381at2"/>
<sequence length="643" mass="71897">MRLLVATLPILLTVSLYGQDYLTVKDLNKKAEKQYETAQSHINAGQNTAAIEVLDKLLQKEPSFIDGHLMQADLHLRQRAFAKAESGFETALRLDSTYAPLAYYLLAQAEFEQQKYAEAQTHLKVYFATGKVPQKRMTEARQLLRSAEFAAEAIQNPVPFAPQPLPATINTDRPEYLPSMNANGEFLVYTTRTTPRNEDIFISQRQDSTWGPGQPLDALNTPFNDSSPSLSADGRAMAFARNDRSGNFDLYYARQENGTWQDPERLPAPVNTGGFESQPALSSDGNLLLFVSDREGGFGRLDLWATRRNPDGSWRDPQNLGDMINTPLNEQAPFFHPDGQTLYFMSKGHPGMGQYDLFLARLKPDGSWGRPYNLGYPINTANNEGALIVSLDGKTAYFDTDQLGPTARTQEMGNADLYTFDLYPDARPQPATYVKATVRDASTKRPLRAKLEFVRLNTQKTHQQGLTDERGQFLVVLPMGQDYALNVSREGYLFHSENFALSELTDLTEPYQLIIELRPVPETDISVEKPSAPVVLRNVFFASGSAELKQESIPELNQLKSFLEDNPERGIIINGHTDNVGEEADNLALSEARAKAVRDYLASHGINPIRLGYKGYGESRPIATNETPEGRALNRRTEFEIVK</sequence>
<keyword evidence="7" id="KW-1185">Reference proteome</keyword>
<dbReference type="InterPro" id="IPR050330">
    <property type="entry name" value="Bact_OuterMem_StrucFunc"/>
</dbReference>
<dbReference type="Gene3D" id="2.120.10.30">
    <property type="entry name" value="TolB, C-terminal domain"/>
    <property type="match status" value="1"/>
</dbReference>
<dbReference type="Pfam" id="PF07676">
    <property type="entry name" value="PD40"/>
    <property type="match status" value="3"/>
</dbReference>
<evidence type="ECO:0000256" key="1">
    <source>
        <dbReference type="ARBA" id="ARBA00004442"/>
    </source>
</evidence>
<gene>
    <name evidence="6" type="ORF">IX84_07960</name>
</gene>
<dbReference type="InterPro" id="IPR011659">
    <property type="entry name" value="WD40"/>
</dbReference>
<dbReference type="AlphaFoldDB" id="A0A098S915"/>
<dbReference type="CDD" id="cd07185">
    <property type="entry name" value="OmpA_C-like"/>
    <property type="match status" value="1"/>
</dbReference>
<dbReference type="PANTHER" id="PTHR30329">
    <property type="entry name" value="STATOR ELEMENT OF FLAGELLAR MOTOR COMPLEX"/>
    <property type="match status" value="1"/>
</dbReference>
<dbReference type="Gene3D" id="1.25.40.10">
    <property type="entry name" value="Tetratricopeptide repeat domain"/>
    <property type="match status" value="1"/>
</dbReference>
<dbReference type="PROSITE" id="PS51123">
    <property type="entry name" value="OMPA_2"/>
    <property type="match status" value="1"/>
</dbReference>
<evidence type="ECO:0000256" key="2">
    <source>
        <dbReference type="ARBA" id="ARBA00023136"/>
    </source>
</evidence>
<protein>
    <recommendedName>
        <fullName evidence="5">OmpA-like domain-containing protein</fullName>
    </recommendedName>
</protein>
<dbReference type="InterPro" id="IPR036737">
    <property type="entry name" value="OmpA-like_sf"/>
</dbReference>
<keyword evidence="3" id="KW-0998">Cell outer membrane</keyword>
<comment type="caution">
    <text evidence="6">The sequence shown here is derived from an EMBL/GenBank/DDBJ whole genome shotgun (WGS) entry which is preliminary data.</text>
</comment>
<evidence type="ECO:0000256" key="3">
    <source>
        <dbReference type="ARBA" id="ARBA00023237"/>
    </source>
</evidence>
<dbReference type="Gene3D" id="3.30.1330.60">
    <property type="entry name" value="OmpA-like domain"/>
    <property type="match status" value="1"/>
</dbReference>
<comment type="subcellular location">
    <subcellularLocation>
        <location evidence="1">Cell outer membrane</location>
    </subcellularLocation>
</comment>
<dbReference type="InterPro" id="IPR011042">
    <property type="entry name" value="6-blade_b-propeller_TolB-like"/>
</dbReference>
<dbReference type="SUPFAM" id="SSF48452">
    <property type="entry name" value="TPR-like"/>
    <property type="match status" value="1"/>
</dbReference>
<dbReference type="Pfam" id="PF13432">
    <property type="entry name" value="TPR_16"/>
    <property type="match status" value="1"/>
</dbReference>
<name>A0A098S915_9BACT</name>
<accession>A0A098S915</accession>
<dbReference type="PRINTS" id="PR01021">
    <property type="entry name" value="OMPADOMAIN"/>
</dbReference>
<dbReference type="GO" id="GO:0009279">
    <property type="term" value="C:cell outer membrane"/>
    <property type="evidence" value="ECO:0007669"/>
    <property type="project" value="UniProtKB-SubCell"/>
</dbReference>
<dbReference type="Proteomes" id="UP000029736">
    <property type="component" value="Unassembled WGS sequence"/>
</dbReference>
<dbReference type="SUPFAM" id="SSF103088">
    <property type="entry name" value="OmpA-like"/>
    <property type="match status" value="1"/>
</dbReference>
<evidence type="ECO:0000313" key="7">
    <source>
        <dbReference type="Proteomes" id="UP000029736"/>
    </source>
</evidence>
<feature type="domain" description="OmpA-like" evidence="5">
    <location>
        <begin position="528"/>
        <end position="643"/>
    </location>
</feature>
<evidence type="ECO:0000313" key="6">
    <source>
        <dbReference type="EMBL" id="KGE88600.1"/>
    </source>
</evidence>
<organism evidence="6 7">
    <name type="scientific">Phaeodactylibacter xiamenensis</name>
    <dbReference type="NCBI Taxonomy" id="1524460"/>
    <lineage>
        <taxon>Bacteria</taxon>
        <taxon>Pseudomonadati</taxon>
        <taxon>Bacteroidota</taxon>
        <taxon>Saprospiria</taxon>
        <taxon>Saprospirales</taxon>
        <taxon>Haliscomenobacteraceae</taxon>
        <taxon>Phaeodactylibacter</taxon>
    </lineage>
</organism>
<dbReference type="InterPro" id="IPR011990">
    <property type="entry name" value="TPR-like_helical_dom_sf"/>
</dbReference>
<proteinExistence type="predicted"/>
<reference evidence="6 7" key="1">
    <citation type="journal article" date="2014" name="Int. J. Syst. Evol. Microbiol.">
        <title>Phaeodactylibacter xiamenensis gen. nov., sp. nov., a member of the family Saprospiraceae isolated from the marine alga Phaeodactylum tricornutum.</title>
        <authorList>
            <person name="Chen Z.Jr."/>
            <person name="Lei X."/>
            <person name="Lai Q."/>
            <person name="Li Y."/>
            <person name="Zhang B."/>
            <person name="Zhang J."/>
            <person name="Zhang H."/>
            <person name="Yang L."/>
            <person name="Zheng W."/>
            <person name="Tian Y."/>
            <person name="Yu Z."/>
            <person name="Xu H.Jr."/>
            <person name="Zheng T."/>
        </authorList>
    </citation>
    <scope>NUCLEOTIDE SEQUENCE [LARGE SCALE GENOMIC DNA]</scope>
    <source>
        <strain evidence="6 7">KD52</strain>
    </source>
</reference>
<dbReference type="STRING" id="1524460.IX84_07960"/>